<keyword evidence="1" id="KW-0808">Transferase</keyword>
<evidence type="ECO:0000256" key="2">
    <source>
        <dbReference type="ARBA" id="ARBA00022777"/>
    </source>
</evidence>
<dbReference type="GO" id="GO:0016301">
    <property type="term" value="F:kinase activity"/>
    <property type="evidence" value="ECO:0007669"/>
    <property type="project" value="UniProtKB-KW"/>
</dbReference>
<dbReference type="Pfam" id="PF13185">
    <property type="entry name" value="GAF_2"/>
    <property type="match status" value="1"/>
</dbReference>
<sequence length="246" mass="26926">MAQNDGALTTALMRLVDTLVVDYDPVELTQELVDTCVDLLPADAAGLLLADTHGTLQVLASTSEQLRLLELLQIQSEAGPCLQAYRTGEQVLIGDLATVAADWPLFSESAVANGFHGVCALPLRLREERIGALNLFTRTADVLRAEDLRVGQALADFATVGILHARILADTLTVNEQLNTALNSRVIIEQAKGMLAERADLDMDTAFQILRRHARNHNRHLSDLARAVVDRTIALDTLLTDPKRYR</sequence>
<keyword evidence="4" id="KW-0804">Transcription</keyword>
<dbReference type="RefSeq" id="WP_181582921.1">
    <property type="nucleotide sequence ID" value="NZ_CP059399.1"/>
</dbReference>
<organism evidence="6 7">
    <name type="scientific">Nocardia huaxiensis</name>
    <dbReference type="NCBI Taxonomy" id="2755382"/>
    <lineage>
        <taxon>Bacteria</taxon>
        <taxon>Bacillati</taxon>
        <taxon>Actinomycetota</taxon>
        <taxon>Actinomycetes</taxon>
        <taxon>Mycobacteriales</taxon>
        <taxon>Nocardiaceae</taxon>
        <taxon>Nocardia</taxon>
    </lineage>
</organism>
<dbReference type="KEGG" id="nhu:H0264_05295"/>
<reference evidence="6 7" key="1">
    <citation type="submission" date="2020-07" db="EMBL/GenBank/DDBJ databases">
        <authorList>
            <person name="Zhuang K."/>
            <person name="Ran Y."/>
        </authorList>
    </citation>
    <scope>NUCLEOTIDE SEQUENCE [LARGE SCALE GENOMIC DNA]</scope>
    <source>
        <strain evidence="6 7">WCH-YHL-001</strain>
    </source>
</reference>
<dbReference type="SUPFAM" id="SSF52172">
    <property type="entry name" value="CheY-like"/>
    <property type="match status" value="1"/>
</dbReference>
<dbReference type="InterPro" id="IPR029016">
    <property type="entry name" value="GAF-like_dom_sf"/>
</dbReference>
<evidence type="ECO:0000313" key="7">
    <source>
        <dbReference type="Proteomes" id="UP000515512"/>
    </source>
</evidence>
<name>A0A7D6VBS1_9NOCA</name>
<dbReference type="InterPro" id="IPR005561">
    <property type="entry name" value="ANTAR"/>
</dbReference>
<dbReference type="Pfam" id="PF03861">
    <property type="entry name" value="ANTAR"/>
    <property type="match status" value="1"/>
</dbReference>
<keyword evidence="3" id="KW-0805">Transcription regulation</keyword>
<proteinExistence type="predicted"/>
<dbReference type="PROSITE" id="PS50921">
    <property type="entry name" value="ANTAR"/>
    <property type="match status" value="1"/>
</dbReference>
<accession>A0A7D6VBS1</accession>
<dbReference type="PIRSF" id="PIRSF036625">
    <property type="entry name" value="GAF_ANTAR"/>
    <property type="match status" value="1"/>
</dbReference>
<evidence type="ECO:0000256" key="4">
    <source>
        <dbReference type="ARBA" id="ARBA00023163"/>
    </source>
</evidence>
<dbReference type="InterPro" id="IPR011006">
    <property type="entry name" value="CheY-like_superfamily"/>
</dbReference>
<dbReference type="GO" id="GO:0003723">
    <property type="term" value="F:RNA binding"/>
    <property type="evidence" value="ECO:0007669"/>
    <property type="project" value="InterPro"/>
</dbReference>
<dbReference type="SUPFAM" id="SSF55781">
    <property type="entry name" value="GAF domain-like"/>
    <property type="match status" value="1"/>
</dbReference>
<evidence type="ECO:0000256" key="3">
    <source>
        <dbReference type="ARBA" id="ARBA00023015"/>
    </source>
</evidence>
<dbReference type="InterPro" id="IPR036388">
    <property type="entry name" value="WH-like_DNA-bd_sf"/>
</dbReference>
<evidence type="ECO:0000313" key="6">
    <source>
        <dbReference type="EMBL" id="QLY31734.1"/>
    </source>
</evidence>
<gene>
    <name evidence="6" type="ORF">H0264_05295</name>
</gene>
<feature type="domain" description="ANTAR" evidence="5">
    <location>
        <begin position="168"/>
        <end position="229"/>
    </location>
</feature>
<dbReference type="SMART" id="SM01012">
    <property type="entry name" value="ANTAR"/>
    <property type="match status" value="1"/>
</dbReference>
<dbReference type="InterPro" id="IPR012074">
    <property type="entry name" value="GAF_ANTAR"/>
</dbReference>
<dbReference type="Proteomes" id="UP000515512">
    <property type="component" value="Chromosome"/>
</dbReference>
<keyword evidence="7" id="KW-1185">Reference proteome</keyword>
<evidence type="ECO:0000259" key="5">
    <source>
        <dbReference type="PROSITE" id="PS50921"/>
    </source>
</evidence>
<dbReference type="SMART" id="SM00065">
    <property type="entry name" value="GAF"/>
    <property type="match status" value="1"/>
</dbReference>
<dbReference type="AlphaFoldDB" id="A0A7D6VBS1"/>
<evidence type="ECO:0000256" key="1">
    <source>
        <dbReference type="ARBA" id="ARBA00022679"/>
    </source>
</evidence>
<dbReference type="Gene3D" id="1.10.10.10">
    <property type="entry name" value="Winged helix-like DNA-binding domain superfamily/Winged helix DNA-binding domain"/>
    <property type="match status" value="1"/>
</dbReference>
<dbReference type="InterPro" id="IPR003018">
    <property type="entry name" value="GAF"/>
</dbReference>
<dbReference type="Gene3D" id="3.30.450.40">
    <property type="match status" value="1"/>
</dbReference>
<dbReference type="EMBL" id="CP059399">
    <property type="protein sequence ID" value="QLY31734.1"/>
    <property type="molecule type" value="Genomic_DNA"/>
</dbReference>
<keyword evidence="2" id="KW-0418">Kinase</keyword>
<protein>
    <submittedName>
        <fullName evidence="6">GAF and ANTAR domain-containing protein</fullName>
    </submittedName>
</protein>